<dbReference type="InParanoid" id="A0A077ZZ68"/>
<evidence type="ECO:0000313" key="2">
    <source>
        <dbReference type="EMBL" id="CDW75246.1"/>
    </source>
</evidence>
<gene>
    <name evidence="2" type="primary">Contig18346.g19492</name>
    <name evidence="2" type="ORF">STYLEM_4233</name>
</gene>
<protein>
    <recommendedName>
        <fullName evidence="4">Endoplasmic reticulum transmembrane protein</fullName>
    </recommendedName>
</protein>
<name>A0A077ZZ68_STYLE</name>
<organism evidence="2 3">
    <name type="scientific">Stylonychia lemnae</name>
    <name type="common">Ciliate</name>
    <dbReference type="NCBI Taxonomy" id="5949"/>
    <lineage>
        <taxon>Eukaryota</taxon>
        <taxon>Sar</taxon>
        <taxon>Alveolata</taxon>
        <taxon>Ciliophora</taxon>
        <taxon>Intramacronucleata</taxon>
        <taxon>Spirotrichea</taxon>
        <taxon>Stichotrichia</taxon>
        <taxon>Sporadotrichida</taxon>
        <taxon>Oxytrichidae</taxon>
        <taxon>Stylonychinae</taxon>
        <taxon>Stylonychia</taxon>
    </lineage>
</organism>
<keyword evidence="3" id="KW-1185">Reference proteome</keyword>
<evidence type="ECO:0000256" key="1">
    <source>
        <dbReference type="SAM" id="Phobius"/>
    </source>
</evidence>
<dbReference type="EMBL" id="CCKQ01004110">
    <property type="protein sequence ID" value="CDW75246.1"/>
    <property type="molecule type" value="Genomic_DNA"/>
</dbReference>
<feature type="transmembrane region" description="Helical" evidence="1">
    <location>
        <begin position="29"/>
        <end position="50"/>
    </location>
</feature>
<sequence length="175" mass="20727">MSEGHHHQHVEIEHTEGPLSFLIPEGLDAFSAVFIILIVFSALYEIIYLISPKKIKIWLEGIDQAEPKEPKDTRSFQMSTMVATLFGMLSLLFLWQTQNYKLEDQHDAFRETAEQRQFRHRQLWTIQSYKYQCFISMTIWLGIKILMSINRKHREVEAELQALFKEKDPQDKKND</sequence>
<proteinExistence type="predicted"/>
<keyword evidence="1" id="KW-1133">Transmembrane helix</keyword>
<dbReference type="AlphaFoldDB" id="A0A077ZZ68"/>
<keyword evidence="1" id="KW-0812">Transmembrane</keyword>
<keyword evidence="1" id="KW-0472">Membrane</keyword>
<evidence type="ECO:0000313" key="3">
    <source>
        <dbReference type="Proteomes" id="UP000039865"/>
    </source>
</evidence>
<evidence type="ECO:0008006" key="4">
    <source>
        <dbReference type="Google" id="ProtNLM"/>
    </source>
</evidence>
<accession>A0A077ZZ68</accession>
<reference evidence="2 3" key="1">
    <citation type="submission" date="2014-06" db="EMBL/GenBank/DDBJ databases">
        <authorList>
            <person name="Swart Estienne"/>
        </authorList>
    </citation>
    <scope>NUCLEOTIDE SEQUENCE [LARGE SCALE GENOMIC DNA]</scope>
    <source>
        <strain evidence="2 3">130c</strain>
    </source>
</reference>
<dbReference type="Proteomes" id="UP000039865">
    <property type="component" value="Unassembled WGS sequence"/>
</dbReference>